<keyword evidence="2" id="KW-1185">Reference proteome</keyword>
<proteinExistence type="predicted"/>
<accession>A0A9D3UJB0</accession>
<dbReference type="Proteomes" id="UP000828251">
    <property type="component" value="Unassembled WGS sequence"/>
</dbReference>
<reference evidence="1 2" key="1">
    <citation type="journal article" date="2021" name="Plant Biotechnol. J.">
        <title>Multi-omics assisted identification of the key and species-specific regulatory components of drought-tolerant mechanisms in Gossypium stocksii.</title>
        <authorList>
            <person name="Yu D."/>
            <person name="Ke L."/>
            <person name="Zhang D."/>
            <person name="Wu Y."/>
            <person name="Sun Y."/>
            <person name="Mei J."/>
            <person name="Sun J."/>
            <person name="Sun Y."/>
        </authorList>
    </citation>
    <scope>NUCLEOTIDE SEQUENCE [LARGE SCALE GENOMIC DNA]</scope>
    <source>
        <strain evidence="2">cv. E1</strain>
        <tissue evidence="1">Leaf</tissue>
    </source>
</reference>
<dbReference type="EMBL" id="JAIQCV010000011">
    <property type="protein sequence ID" value="KAH1046461.1"/>
    <property type="molecule type" value="Genomic_DNA"/>
</dbReference>
<comment type="caution">
    <text evidence="1">The sequence shown here is derived from an EMBL/GenBank/DDBJ whole genome shotgun (WGS) entry which is preliminary data.</text>
</comment>
<evidence type="ECO:0000313" key="1">
    <source>
        <dbReference type="EMBL" id="KAH1046461.1"/>
    </source>
</evidence>
<sequence length="71" mass="8231">MGLKLLWLGVLMKERGKVWKHAREGKRVSQNLREDLGWTQNKHKKRKIVNGDAIDESPIRGGKLATVRELR</sequence>
<dbReference type="AlphaFoldDB" id="A0A9D3UJB0"/>
<organism evidence="1 2">
    <name type="scientific">Gossypium stocksii</name>
    <dbReference type="NCBI Taxonomy" id="47602"/>
    <lineage>
        <taxon>Eukaryota</taxon>
        <taxon>Viridiplantae</taxon>
        <taxon>Streptophyta</taxon>
        <taxon>Embryophyta</taxon>
        <taxon>Tracheophyta</taxon>
        <taxon>Spermatophyta</taxon>
        <taxon>Magnoliopsida</taxon>
        <taxon>eudicotyledons</taxon>
        <taxon>Gunneridae</taxon>
        <taxon>Pentapetalae</taxon>
        <taxon>rosids</taxon>
        <taxon>malvids</taxon>
        <taxon>Malvales</taxon>
        <taxon>Malvaceae</taxon>
        <taxon>Malvoideae</taxon>
        <taxon>Gossypium</taxon>
    </lineage>
</organism>
<name>A0A9D3UJB0_9ROSI</name>
<protein>
    <submittedName>
        <fullName evidence="1">Uncharacterized protein</fullName>
    </submittedName>
</protein>
<evidence type="ECO:0000313" key="2">
    <source>
        <dbReference type="Proteomes" id="UP000828251"/>
    </source>
</evidence>
<gene>
    <name evidence="1" type="ORF">J1N35_037245</name>
</gene>